<reference evidence="1 2" key="1">
    <citation type="submission" date="2015-03" db="EMBL/GenBank/DDBJ databases">
        <authorList>
            <person name="Hassan Y."/>
            <person name="Lepp D."/>
            <person name="Li X.-Z."/>
            <person name="Zhou T."/>
        </authorList>
    </citation>
    <scope>NUCLEOTIDE SEQUENCE [LARGE SCALE GENOMIC DNA]</scope>
    <source>
        <strain evidence="1 2">IPL18</strain>
    </source>
</reference>
<dbReference type="CDD" id="cd00248">
    <property type="entry name" value="Mth938-like"/>
    <property type="match status" value="1"/>
</dbReference>
<gene>
    <name evidence="1" type="ORF">VE26_05895</name>
</gene>
<dbReference type="SUPFAM" id="SSF64076">
    <property type="entry name" value="MTH938-like"/>
    <property type="match status" value="1"/>
</dbReference>
<sequence length="136" mass="14545">MAELPPTETPQTFRHLPQQVGIDAYGNGGFRFAELSHRGSLLCLPGRMQAWPVSSPAELTLASLESVLDASSQIDVLLIGLGSDIVLIDPAIRAAFRERNVIVEATQTGGAIRTYNVLLAEDRAVAAALIAVEHAR</sequence>
<name>A0A0F5FLK8_9HYPH</name>
<dbReference type="PATRIC" id="fig|429727.3.peg.1221"/>
<dbReference type="EMBL" id="JZEY01000054">
    <property type="protein sequence ID" value="KKB09455.1"/>
    <property type="molecule type" value="Genomic_DNA"/>
</dbReference>
<dbReference type="InterPro" id="IPR007523">
    <property type="entry name" value="NDUFAF3/AAMDC"/>
</dbReference>
<dbReference type="Proteomes" id="UP000033649">
    <property type="component" value="Unassembled WGS sequence"/>
</dbReference>
<dbReference type="Gene3D" id="3.40.1230.10">
    <property type="entry name" value="MTH938-like"/>
    <property type="match status" value="1"/>
</dbReference>
<dbReference type="RefSeq" id="WP_046104149.1">
    <property type="nucleotide sequence ID" value="NZ_JZEY01000054.1"/>
</dbReference>
<dbReference type="STRING" id="429727.VE26_05895"/>
<comment type="caution">
    <text evidence="1">The sequence shown here is derived from an EMBL/GenBank/DDBJ whole genome shotgun (WGS) entry which is preliminary data.</text>
</comment>
<proteinExistence type="predicted"/>
<dbReference type="PANTHER" id="PTHR21192:SF2">
    <property type="entry name" value="NADH DEHYDROGENASE [UBIQUINONE] 1 ALPHA SUBCOMPLEX ASSEMBLY FACTOR 3"/>
    <property type="match status" value="1"/>
</dbReference>
<dbReference type="PANTHER" id="PTHR21192">
    <property type="entry name" value="NUCLEAR PROTEIN E3-3"/>
    <property type="match status" value="1"/>
</dbReference>
<evidence type="ECO:0000313" key="2">
    <source>
        <dbReference type="Proteomes" id="UP000033649"/>
    </source>
</evidence>
<dbReference type="AlphaFoldDB" id="A0A0F5FLK8"/>
<accession>A0A0F5FLK8</accession>
<dbReference type="Pfam" id="PF04430">
    <property type="entry name" value="DUF498"/>
    <property type="match status" value="1"/>
</dbReference>
<keyword evidence="2" id="KW-1185">Reference proteome</keyword>
<evidence type="ECO:0000313" key="1">
    <source>
        <dbReference type="EMBL" id="KKB09455.1"/>
    </source>
</evidence>
<dbReference type="InterPro" id="IPR036748">
    <property type="entry name" value="MTH938-like_sf"/>
</dbReference>
<organism evidence="1 2">
    <name type="scientific">Devosia chinhatensis</name>
    <dbReference type="NCBI Taxonomy" id="429727"/>
    <lineage>
        <taxon>Bacteria</taxon>
        <taxon>Pseudomonadati</taxon>
        <taxon>Pseudomonadota</taxon>
        <taxon>Alphaproteobacteria</taxon>
        <taxon>Hyphomicrobiales</taxon>
        <taxon>Devosiaceae</taxon>
        <taxon>Devosia</taxon>
    </lineage>
</organism>
<protein>
    <submittedName>
        <fullName evidence="1">Membrane protein</fullName>
    </submittedName>
</protein>